<dbReference type="AlphaFoldDB" id="A0A5J4SHK2"/>
<protein>
    <submittedName>
        <fullName evidence="1">Uncharacterized protein</fullName>
    </submittedName>
</protein>
<sequence>MNLSGTIKKLIKYTYMHITVHCIRFYVYIRFLKPSSILYIMSKNGCYK</sequence>
<evidence type="ECO:0000313" key="1">
    <source>
        <dbReference type="EMBL" id="KAA6344791.1"/>
    </source>
</evidence>
<organism evidence="1">
    <name type="scientific">termite gut metagenome</name>
    <dbReference type="NCBI Taxonomy" id="433724"/>
    <lineage>
        <taxon>unclassified sequences</taxon>
        <taxon>metagenomes</taxon>
        <taxon>organismal metagenomes</taxon>
    </lineage>
</organism>
<gene>
    <name evidence="1" type="ORF">EZS27_007582</name>
</gene>
<comment type="caution">
    <text evidence="1">The sequence shown here is derived from an EMBL/GenBank/DDBJ whole genome shotgun (WGS) entry which is preliminary data.</text>
</comment>
<proteinExistence type="predicted"/>
<dbReference type="EMBL" id="SNRY01000199">
    <property type="protein sequence ID" value="KAA6344791.1"/>
    <property type="molecule type" value="Genomic_DNA"/>
</dbReference>
<name>A0A5J4SHK2_9ZZZZ</name>
<reference evidence="1" key="1">
    <citation type="submission" date="2019-03" db="EMBL/GenBank/DDBJ databases">
        <title>Single cell metagenomics reveals metabolic interactions within the superorganism composed of flagellate Streblomastix strix and complex community of Bacteroidetes bacteria on its surface.</title>
        <authorList>
            <person name="Treitli S.C."/>
            <person name="Kolisko M."/>
            <person name="Husnik F."/>
            <person name="Keeling P."/>
            <person name="Hampl V."/>
        </authorList>
    </citation>
    <scope>NUCLEOTIDE SEQUENCE</scope>
    <source>
        <strain evidence="1">STM</strain>
    </source>
</reference>
<accession>A0A5J4SHK2</accession>